<keyword evidence="3" id="KW-1185">Reference proteome</keyword>
<proteinExistence type="predicted"/>
<dbReference type="InterPro" id="IPR055247">
    <property type="entry name" value="InsJ-like_HTH"/>
</dbReference>
<evidence type="ECO:0000313" key="2">
    <source>
        <dbReference type="EMBL" id="SIS25044.1"/>
    </source>
</evidence>
<dbReference type="Gene3D" id="1.10.10.10">
    <property type="entry name" value="Winged helix-like DNA-binding domain superfamily/Winged helix DNA-binding domain"/>
    <property type="match status" value="1"/>
</dbReference>
<dbReference type="RefSeq" id="WP_143734817.1">
    <property type="nucleotide sequence ID" value="NZ_FTNI01000058.1"/>
</dbReference>
<dbReference type="Pfam" id="PF13518">
    <property type="entry name" value="HTH_28"/>
    <property type="match status" value="1"/>
</dbReference>
<feature type="non-terminal residue" evidence="2">
    <location>
        <position position="76"/>
    </location>
</feature>
<dbReference type="AlphaFoldDB" id="A0A1N7HJH6"/>
<name>A0A1N7HJH6_9ACTN</name>
<feature type="domain" description="Insertion element IS150 protein InsJ-like helix-turn-helix" evidence="1">
    <location>
        <begin position="10"/>
        <end position="60"/>
    </location>
</feature>
<dbReference type="EMBL" id="FTNI01000058">
    <property type="protein sequence ID" value="SIS25044.1"/>
    <property type="molecule type" value="Genomic_DNA"/>
</dbReference>
<accession>A0A1N7HJH6</accession>
<organism evidence="2 3">
    <name type="scientific">Microbispora rosea</name>
    <dbReference type="NCBI Taxonomy" id="58117"/>
    <lineage>
        <taxon>Bacteria</taxon>
        <taxon>Bacillati</taxon>
        <taxon>Actinomycetota</taxon>
        <taxon>Actinomycetes</taxon>
        <taxon>Streptosporangiales</taxon>
        <taxon>Streptosporangiaceae</taxon>
        <taxon>Microbispora</taxon>
    </lineage>
</organism>
<dbReference type="InterPro" id="IPR036388">
    <property type="entry name" value="WH-like_DNA-bd_sf"/>
</dbReference>
<reference evidence="3" key="1">
    <citation type="submission" date="2017-01" db="EMBL/GenBank/DDBJ databases">
        <authorList>
            <person name="Varghese N."/>
            <person name="Submissions S."/>
        </authorList>
    </citation>
    <scope>NUCLEOTIDE SEQUENCE [LARGE SCALE GENOMIC DNA]</scope>
    <source>
        <strain evidence="3">ATCC 12950</strain>
    </source>
</reference>
<dbReference type="Proteomes" id="UP000186096">
    <property type="component" value="Unassembled WGS sequence"/>
</dbReference>
<evidence type="ECO:0000313" key="3">
    <source>
        <dbReference type="Proteomes" id="UP000186096"/>
    </source>
</evidence>
<evidence type="ECO:0000259" key="1">
    <source>
        <dbReference type="Pfam" id="PF13518"/>
    </source>
</evidence>
<dbReference type="SUPFAM" id="SSF46689">
    <property type="entry name" value="Homeodomain-like"/>
    <property type="match status" value="1"/>
</dbReference>
<protein>
    <submittedName>
        <fullName evidence="2">Helix-turn-helix domain-containing protein</fullName>
    </submittedName>
</protein>
<sequence>MDQQALVEYRYRAVREVRAGSPIGEVAARYGTSRQSVHTWRQRFQQEGLPGLADRSRRPRTSPTRLPAEIEALICE</sequence>
<gene>
    <name evidence="2" type="ORF">SAMN05421833_1581</name>
</gene>
<dbReference type="InterPro" id="IPR009057">
    <property type="entry name" value="Homeodomain-like_sf"/>
</dbReference>
<dbReference type="OrthoDB" id="568335at2"/>